<feature type="domain" description="Transposase Helix-turn-helix" evidence="4">
    <location>
        <begin position="42"/>
        <end position="86"/>
    </location>
</feature>
<comment type="cofactor">
    <cofactor evidence="1">
        <name>a divalent metal cation</name>
        <dbReference type="ChEBI" id="CHEBI:60240"/>
    </cofactor>
</comment>
<evidence type="ECO:0000256" key="1">
    <source>
        <dbReference type="ARBA" id="ARBA00001968"/>
    </source>
</evidence>
<evidence type="ECO:0000313" key="6">
    <source>
        <dbReference type="Proteomes" id="UP000235739"/>
    </source>
</evidence>
<organism evidence="5 6">
    <name type="scientific">Glutamicibacter arilaitensis</name>
    <dbReference type="NCBI Taxonomy" id="256701"/>
    <lineage>
        <taxon>Bacteria</taxon>
        <taxon>Bacillati</taxon>
        <taxon>Actinomycetota</taxon>
        <taxon>Actinomycetes</taxon>
        <taxon>Micrococcales</taxon>
        <taxon>Micrococcaceae</taxon>
        <taxon>Glutamicibacter</taxon>
    </lineage>
</organism>
<gene>
    <name evidence="5" type="ORF">CIK84_16240</name>
</gene>
<dbReference type="Pfam" id="PF13359">
    <property type="entry name" value="DDE_Tnp_4"/>
    <property type="match status" value="1"/>
</dbReference>
<keyword evidence="2" id="KW-0479">Metal-binding</keyword>
<protein>
    <submittedName>
        <fullName evidence="5">Transposase</fullName>
    </submittedName>
</protein>
<evidence type="ECO:0000259" key="3">
    <source>
        <dbReference type="Pfam" id="PF13359"/>
    </source>
</evidence>
<feature type="domain" description="DDE Tnp4" evidence="3">
    <location>
        <begin position="109"/>
        <end position="245"/>
    </location>
</feature>
<dbReference type="InterPro" id="IPR027805">
    <property type="entry name" value="Transposase_HTH_dom"/>
</dbReference>
<sequence>MSSKYSTGLPLTKFMELQNRIQEILDGRHTPSKGPGGRPIILGLHQQLRIVLHLLRHNVRQAFIADQYGISQPTVSRIYRKLMPLISIALALEAPDIKDAVARGESLIVDGTDVQVRKHRPAIKTHYSGKKKRHCLNIQVVTTLAGRTVYIGEPVPGRMHDRAAFTQTGVEQLLADSPYLADLGYQGTSGMIPYKKGNRPGTGELIEHDQKFNKGLSRHRAAVERGNAHLKNWKILSEIYRGVFHELPVVIRIVSLLEFFRDNALGTRY</sequence>
<accession>A0A2N7RYE8</accession>
<evidence type="ECO:0000313" key="5">
    <source>
        <dbReference type="EMBL" id="PMQ18919.1"/>
    </source>
</evidence>
<name>A0A2N7RYE8_9MICC</name>
<comment type="caution">
    <text evidence="5">The sequence shown here is derived from an EMBL/GenBank/DDBJ whole genome shotgun (WGS) entry which is preliminary data.</text>
</comment>
<dbReference type="Pfam" id="PF13613">
    <property type="entry name" value="HTH_Tnp_4"/>
    <property type="match status" value="1"/>
</dbReference>
<evidence type="ECO:0000256" key="2">
    <source>
        <dbReference type="ARBA" id="ARBA00022723"/>
    </source>
</evidence>
<proteinExistence type="predicted"/>
<dbReference type="EMBL" id="PNQX01000003">
    <property type="protein sequence ID" value="PMQ18919.1"/>
    <property type="molecule type" value="Genomic_DNA"/>
</dbReference>
<reference evidence="5 6" key="1">
    <citation type="journal article" date="2017" name="Elife">
        <title>Extensive horizontal gene transfer in cheese-associated bacteria.</title>
        <authorList>
            <person name="Bonham K.S."/>
            <person name="Wolfe B.E."/>
            <person name="Dutton R.J."/>
        </authorList>
    </citation>
    <scope>NUCLEOTIDE SEQUENCE [LARGE SCALE GENOMIC DNA]</scope>
    <source>
        <strain evidence="5 6">JB182</strain>
    </source>
</reference>
<dbReference type="InterPro" id="IPR027806">
    <property type="entry name" value="HARBI1_dom"/>
</dbReference>
<dbReference type="GO" id="GO:0046872">
    <property type="term" value="F:metal ion binding"/>
    <property type="evidence" value="ECO:0007669"/>
    <property type="project" value="UniProtKB-KW"/>
</dbReference>
<evidence type="ECO:0000259" key="4">
    <source>
        <dbReference type="Pfam" id="PF13613"/>
    </source>
</evidence>
<dbReference type="AlphaFoldDB" id="A0A2N7RYE8"/>
<dbReference type="RefSeq" id="WP_102599035.1">
    <property type="nucleotide sequence ID" value="NZ_PNQX01000003.1"/>
</dbReference>
<dbReference type="Proteomes" id="UP000235739">
    <property type="component" value="Unassembled WGS sequence"/>
</dbReference>